<evidence type="ECO:0000256" key="5">
    <source>
        <dbReference type="ARBA" id="ARBA00022989"/>
    </source>
</evidence>
<keyword evidence="2" id="KW-1003">Cell membrane</keyword>
<dbReference type="PANTHER" id="PTHR30086">
    <property type="entry name" value="ARGININE EXPORTER PROTEIN ARGO"/>
    <property type="match status" value="1"/>
</dbReference>
<dbReference type="GO" id="GO:0015171">
    <property type="term" value="F:amino acid transmembrane transporter activity"/>
    <property type="evidence" value="ECO:0007669"/>
    <property type="project" value="TreeGrafter"/>
</dbReference>
<dbReference type="PANTHER" id="PTHR30086:SF20">
    <property type="entry name" value="ARGININE EXPORTER PROTEIN ARGO-RELATED"/>
    <property type="match status" value="1"/>
</dbReference>
<accession>A0A1V2BKC6</accession>
<keyword evidence="8" id="KW-1185">Reference proteome</keyword>
<gene>
    <name evidence="7" type="primary">eamB_1</name>
    <name evidence="7" type="ORF">NCTC9997_02947</name>
</gene>
<keyword evidence="5" id="KW-1133">Transmembrane helix</keyword>
<reference evidence="7 8" key="1">
    <citation type="submission" date="2018-12" db="EMBL/GenBank/DDBJ databases">
        <authorList>
            <consortium name="Pathogen Informatics"/>
        </authorList>
    </citation>
    <scope>NUCLEOTIDE SEQUENCE [LARGE SCALE GENOMIC DNA]</scope>
    <source>
        <strain evidence="7 8">NCTC9997</strain>
    </source>
</reference>
<dbReference type="GO" id="GO:0005886">
    <property type="term" value="C:plasma membrane"/>
    <property type="evidence" value="ECO:0007669"/>
    <property type="project" value="UniProtKB-SubCell"/>
</dbReference>
<name>A0A1V2BKC6_RAOTE</name>
<dbReference type="InterPro" id="IPR001123">
    <property type="entry name" value="LeuE-type"/>
</dbReference>
<dbReference type="Proteomes" id="UP000267630">
    <property type="component" value="Chromosome 3"/>
</dbReference>
<dbReference type="GO" id="GO:0033228">
    <property type="term" value="P:cysteine export across plasma membrane"/>
    <property type="evidence" value="ECO:0007669"/>
    <property type="project" value="TreeGrafter"/>
</dbReference>
<evidence type="ECO:0000256" key="6">
    <source>
        <dbReference type="ARBA" id="ARBA00023136"/>
    </source>
</evidence>
<dbReference type="RefSeq" id="WP_076946853.1">
    <property type="nucleotide sequence ID" value="NZ_CP128837.1"/>
</dbReference>
<evidence type="ECO:0000256" key="2">
    <source>
        <dbReference type="ARBA" id="ARBA00022475"/>
    </source>
</evidence>
<organism evidence="7 8">
    <name type="scientific">Raoultella terrigena</name>
    <name type="common">Klebsiella terrigena</name>
    <dbReference type="NCBI Taxonomy" id="577"/>
    <lineage>
        <taxon>Bacteria</taxon>
        <taxon>Pseudomonadati</taxon>
        <taxon>Pseudomonadota</taxon>
        <taxon>Gammaproteobacteria</taxon>
        <taxon>Enterobacterales</taxon>
        <taxon>Enterobacteriaceae</taxon>
        <taxon>Klebsiella/Raoultella group</taxon>
        <taxon>Raoultella</taxon>
    </lineage>
</organism>
<keyword evidence="4" id="KW-0029">Amino-acid transport</keyword>
<comment type="subcellular location">
    <subcellularLocation>
        <location evidence="1">Cell membrane</location>
        <topology evidence="1">Multi-pass membrane protein</topology>
    </subcellularLocation>
</comment>
<evidence type="ECO:0000313" key="8">
    <source>
        <dbReference type="Proteomes" id="UP000267630"/>
    </source>
</evidence>
<evidence type="ECO:0000256" key="1">
    <source>
        <dbReference type="ARBA" id="ARBA00004651"/>
    </source>
</evidence>
<keyword evidence="6" id="KW-0472">Membrane</keyword>
<dbReference type="AlphaFoldDB" id="A0A1V2BKC6"/>
<sequence length="195" mass="21015">MDLLPYLLFAFVASITPGPTNILILTNSQRYGVRATLSAVAGACVSASVIVLISGAGAGELLHQHPLVRQLMSWTGALWLSWLSWQLFNAPAPNLQTSTAARFTARAAALLQIVNPKTWMMALAVVGLFAPTGDGAIWSIARMAAWFLVISLLCLAAWAWLGQIVNRVFRTPAALVRFQRAMALLLLISAWAGML</sequence>
<keyword evidence="4" id="KW-0813">Transport</keyword>
<dbReference type="EMBL" id="LR134253">
    <property type="protein sequence ID" value="VED49825.1"/>
    <property type="molecule type" value="Genomic_DNA"/>
</dbReference>
<evidence type="ECO:0000313" key="7">
    <source>
        <dbReference type="EMBL" id="VED49825.1"/>
    </source>
</evidence>
<evidence type="ECO:0000256" key="4">
    <source>
        <dbReference type="ARBA" id="ARBA00022970"/>
    </source>
</evidence>
<dbReference type="Pfam" id="PF01810">
    <property type="entry name" value="LysE"/>
    <property type="match status" value="1"/>
</dbReference>
<protein>
    <submittedName>
        <fullName evidence="7">Lysine exporter protein LysE/YggA</fullName>
    </submittedName>
</protein>
<proteinExistence type="predicted"/>
<keyword evidence="3" id="KW-0812">Transmembrane</keyword>
<evidence type="ECO:0000256" key="3">
    <source>
        <dbReference type="ARBA" id="ARBA00022692"/>
    </source>
</evidence>